<feature type="transmembrane region" description="Helical" evidence="6">
    <location>
        <begin position="245"/>
        <end position="263"/>
    </location>
</feature>
<sequence>MKLAINNIGKNTPWFWACLGSLICWLLTSLLLSKLDFQSLLVNAALASLLTIVSLGQMFAMTSGDGGIDLSIPYTITLAAFLSFGIIQGSESNLILGMSVVAGVGIVIGFLNAISIITFKIPPIIATMAIGFIVNSGVLVYSSSFSSNKTSAVLTTIANGRLLGIPLIILFVLALILIIAFVFAKMSYGRAITAVGQNRLAAFFAGINVNRTIMIAYMISGLLAAVGGALIGARIDGAFLEMGQSYMLQSVGAVVIGGTLVSGGKASTVGTAFGALMLTLMVTLMVISRLPIGIQYIIEGIILILVLIIDKPHTESD</sequence>
<evidence type="ECO:0000256" key="1">
    <source>
        <dbReference type="ARBA" id="ARBA00004651"/>
    </source>
</evidence>
<feature type="transmembrane region" description="Helical" evidence="6">
    <location>
        <begin position="269"/>
        <end position="287"/>
    </location>
</feature>
<evidence type="ECO:0000313" key="8">
    <source>
        <dbReference type="Proteomes" id="UP000216752"/>
    </source>
</evidence>
<evidence type="ECO:0000256" key="6">
    <source>
        <dbReference type="SAM" id="Phobius"/>
    </source>
</evidence>
<evidence type="ECO:0000256" key="3">
    <source>
        <dbReference type="ARBA" id="ARBA00022692"/>
    </source>
</evidence>
<dbReference type="Pfam" id="PF02653">
    <property type="entry name" value="BPD_transp_2"/>
    <property type="match status" value="1"/>
</dbReference>
<organism evidence="7 8">
    <name type="scientific">Sporomusa silvacetica DSM 10669</name>
    <dbReference type="NCBI Taxonomy" id="1123289"/>
    <lineage>
        <taxon>Bacteria</taxon>
        <taxon>Bacillati</taxon>
        <taxon>Bacillota</taxon>
        <taxon>Negativicutes</taxon>
        <taxon>Selenomonadales</taxon>
        <taxon>Sporomusaceae</taxon>
        <taxon>Sporomusa</taxon>
    </lineage>
</organism>
<keyword evidence="4 6" id="KW-1133">Transmembrane helix</keyword>
<dbReference type="InterPro" id="IPR001851">
    <property type="entry name" value="ABC_transp_permease"/>
</dbReference>
<dbReference type="RefSeq" id="WP_094605364.1">
    <property type="nucleotide sequence ID" value="NZ_CP155573.1"/>
</dbReference>
<accession>A0ABZ3IES5</accession>
<name>A0ABZ3IES5_9FIRM</name>
<reference evidence="7" key="1">
    <citation type="submission" date="2024-05" db="EMBL/GenBank/DDBJ databases">
        <title>Isolation and characterization of Sporomusa carbonis sp. nov., a carboxydotrophic hydrogenogen in the genus of Sporomusa isolated from a charcoal burning pile.</title>
        <authorList>
            <person name="Boeer T."/>
            <person name="Rosenbaum F."/>
            <person name="Eysell L."/>
            <person name="Mueller V."/>
            <person name="Daniel R."/>
            <person name="Poehlein A."/>
        </authorList>
    </citation>
    <scope>NUCLEOTIDE SEQUENCE [LARGE SCALE GENOMIC DNA]</scope>
    <source>
        <strain evidence="7">DSM 10669</strain>
    </source>
</reference>
<feature type="transmembrane region" description="Helical" evidence="6">
    <location>
        <begin position="123"/>
        <end position="141"/>
    </location>
</feature>
<dbReference type="CDD" id="cd06579">
    <property type="entry name" value="TM_PBP1_transp_AraH_like"/>
    <property type="match status" value="1"/>
</dbReference>
<evidence type="ECO:0008006" key="9">
    <source>
        <dbReference type="Google" id="ProtNLM"/>
    </source>
</evidence>
<evidence type="ECO:0000256" key="2">
    <source>
        <dbReference type="ARBA" id="ARBA00022475"/>
    </source>
</evidence>
<feature type="transmembrane region" description="Helical" evidence="6">
    <location>
        <begin position="40"/>
        <end position="59"/>
    </location>
</feature>
<feature type="transmembrane region" description="Helical" evidence="6">
    <location>
        <begin position="14"/>
        <end position="33"/>
    </location>
</feature>
<feature type="transmembrane region" description="Helical" evidence="6">
    <location>
        <begin position="94"/>
        <end position="117"/>
    </location>
</feature>
<keyword evidence="2" id="KW-1003">Cell membrane</keyword>
<gene>
    <name evidence="7" type="ORF">SPSIL_002300</name>
</gene>
<protein>
    <recommendedName>
        <fullName evidence="9">Ribose transport system permease protein RbsC</fullName>
    </recommendedName>
</protein>
<proteinExistence type="predicted"/>
<evidence type="ECO:0000313" key="7">
    <source>
        <dbReference type="EMBL" id="XFO64140.1"/>
    </source>
</evidence>
<feature type="transmembrane region" description="Helical" evidence="6">
    <location>
        <begin position="213"/>
        <end position="233"/>
    </location>
</feature>
<dbReference type="EMBL" id="CP155573">
    <property type="protein sequence ID" value="XFO64140.1"/>
    <property type="molecule type" value="Genomic_DNA"/>
</dbReference>
<feature type="transmembrane region" description="Helical" evidence="6">
    <location>
        <begin position="292"/>
        <end position="309"/>
    </location>
</feature>
<dbReference type="Proteomes" id="UP000216752">
    <property type="component" value="Chromosome"/>
</dbReference>
<feature type="transmembrane region" description="Helical" evidence="6">
    <location>
        <begin position="162"/>
        <end position="184"/>
    </location>
</feature>
<keyword evidence="8" id="KW-1185">Reference proteome</keyword>
<evidence type="ECO:0000256" key="5">
    <source>
        <dbReference type="ARBA" id="ARBA00023136"/>
    </source>
</evidence>
<keyword evidence="3 6" id="KW-0812">Transmembrane</keyword>
<comment type="subcellular location">
    <subcellularLocation>
        <location evidence="1">Cell membrane</location>
        <topology evidence="1">Multi-pass membrane protein</topology>
    </subcellularLocation>
</comment>
<dbReference type="PANTHER" id="PTHR32196">
    <property type="entry name" value="ABC TRANSPORTER PERMEASE PROTEIN YPHD-RELATED-RELATED"/>
    <property type="match status" value="1"/>
</dbReference>
<evidence type="ECO:0000256" key="4">
    <source>
        <dbReference type="ARBA" id="ARBA00022989"/>
    </source>
</evidence>
<keyword evidence="5 6" id="KW-0472">Membrane</keyword>